<dbReference type="Proteomes" id="UP000500857">
    <property type="component" value="Chromosome"/>
</dbReference>
<dbReference type="KEGG" id="oxy:HCG48_06105"/>
<keyword evidence="2" id="KW-1185">Reference proteome</keyword>
<organism evidence="1 2">
    <name type="scientific">Oxynema aestuarii AP17</name>
    <dbReference type="NCBI Taxonomy" id="2064643"/>
    <lineage>
        <taxon>Bacteria</taxon>
        <taxon>Bacillati</taxon>
        <taxon>Cyanobacteriota</taxon>
        <taxon>Cyanophyceae</taxon>
        <taxon>Oscillatoriophycideae</taxon>
        <taxon>Oscillatoriales</taxon>
        <taxon>Oscillatoriaceae</taxon>
        <taxon>Oxynema</taxon>
        <taxon>Oxynema aestuarii</taxon>
    </lineage>
</organism>
<name>A0A6H1TUB1_9CYAN</name>
<dbReference type="AlphaFoldDB" id="A0A6H1TUB1"/>
<dbReference type="EMBL" id="CP051167">
    <property type="protein sequence ID" value="QIZ70194.1"/>
    <property type="molecule type" value="Genomic_DNA"/>
</dbReference>
<protein>
    <submittedName>
        <fullName evidence="1">Uncharacterized protein</fullName>
    </submittedName>
</protein>
<evidence type="ECO:0000313" key="1">
    <source>
        <dbReference type="EMBL" id="QIZ70194.1"/>
    </source>
</evidence>
<evidence type="ECO:0000313" key="2">
    <source>
        <dbReference type="Proteomes" id="UP000500857"/>
    </source>
</evidence>
<sequence>MRDLGLEVIDGLSWLTSKLSDGRAIALSLPVVAEDLNPTASRLTGLNLVSVDETKRQAREDLRSN</sequence>
<dbReference type="RefSeq" id="WP_168568349.1">
    <property type="nucleotide sequence ID" value="NZ_CP051167.1"/>
</dbReference>
<reference evidence="1 2" key="1">
    <citation type="submission" date="2020-04" db="EMBL/GenBank/DDBJ databases">
        <authorList>
            <person name="Basu S."/>
            <person name="Maruthanayagam V."/>
            <person name="Chakraborty S."/>
            <person name="Pramanik A."/>
            <person name="Mukherjee J."/>
            <person name="Brink B."/>
        </authorList>
    </citation>
    <scope>NUCLEOTIDE SEQUENCE [LARGE SCALE GENOMIC DNA]</scope>
    <source>
        <strain evidence="1 2">AP17</strain>
    </source>
</reference>
<accession>A0A6H1TUB1</accession>
<proteinExistence type="predicted"/>
<gene>
    <name evidence="1" type="ORF">HCG48_06105</name>
</gene>